<comment type="caution">
    <text evidence="1">The sequence shown here is derived from an EMBL/GenBank/DDBJ whole genome shotgun (WGS) entry which is preliminary data.</text>
</comment>
<dbReference type="OrthoDB" id="6439474at2759"/>
<gene>
    <name evidence="1" type="ORF">NPIL_190221</name>
</gene>
<accession>A0A8X6PDX1</accession>
<reference evidence="1" key="1">
    <citation type="submission" date="2020-08" db="EMBL/GenBank/DDBJ databases">
        <title>Multicomponent nature underlies the extraordinary mechanical properties of spider dragline silk.</title>
        <authorList>
            <person name="Kono N."/>
            <person name="Nakamura H."/>
            <person name="Mori M."/>
            <person name="Yoshida Y."/>
            <person name="Ohtoshi R."/>
            <person name="Malay A.D."/>
            <person name="Moran D.A.P."/>
            <person name="Tomita M."/>
            <person name="Numata K."/>
            <person name="Arakawa K."/>
        </authorList>
    </citation>
    <scope>NUCLEOTIDE SEQUENCE</scope>
</reference>
<protein>
    <submittedName>
        <fullName evidence="1">Uncharacterized protein</fullName>
    </submittedName>
</protein>
<name>A0A8X6PDX1_NEPPI</name>
<dbReference type="EMBL" id="BMAW01115341">
    <property type="protein sequence ID" value="GFT65742.1"/>
    <property type="molecule type" value="Genomic_DNA"/>
</dbReference>
<sequence>MDAIMNGHIHKIDDIDEDYSNLTRYILLRSLSDCVSPESVRVHLEKMKISENRVVLEMIDTLVDNFFFFDFEKIIETNGEKFGESSEIECAEFFLSPCLTLSGEPTHCSFMVVASFLSHLVFIFFNEFGCFRILYVLEFCFDVLYRRLFRKVFKSKEDYESLLIFCREFKERVARKTMLNKVCITCVENWTDRVKDCVNILVDTFYLEESERELFQTFYSIESTLDISSELNKDLIQSLESDSNTFHRVSSCDSKCYNYLDYVSQIS</sequence>
<evidence type="ECO:0000313" key="2">
    <source>
        <dbReference type="Proteomes" id="UP000887013"/>
    </source>
</evidence>
<keyword evidence="2" id="KW-1185">Reference proteome</keyword>
<proteinExistence type="predicted"/>
<organism evidence="1 2">
    <name type="scientific">Nephila pilipes</name>
    <name type="common">Giant wood spider</name>
    <name type="synonym">Nephila maculata</name>
    <dbReference type="NCBI Taxonomy" id="299642"/>
    <lineage>
        <taxon>Eukaryota</taxon>
        <taxon>Metazoa</taxon>
        <taxon>Ecdysozoa</taxon>
        <taxon>Arthropoda</taxon>
        <taxon>Chelicerata</taxon>
        <taxon>Arachnida</taxon>
        <taxon>Araneae</taxon>
        <taxon>Araneomorphae</taxon>
        <taxon>Entelegynae</taxon>
        <taxon>Araneoidea</taxon>
        <taxon>Nephilidae</taxon>
        <taxon>Nephila</taxon>
    </lineage>
</organism>
<dbReference type="AlphaFoldDB" id="A0A8X6PDX1"/>
<dbReference type="Proteomes" id="UP000887013">
    <property type="component" value="Unassembled WGS sequence"/>
</dbReference>
<evidence type="ECO:0000313" key="1">
    <source>
        <dbReference type="EMBL" id="GFT65742.1"/>
    </source>
</evidence>